<dbReference type="Proteomes" id="UP001212821">
    <property type="component" value="Chromosome"/>
</dbReference>
<gene>
    <name evidence="1" type="ORF">O1G21_37135</name>
</gene>
<dbReference type="InterPro" id="IPR052036">
    <property type="entry name" value="Hydrolase/PRTase-associated"/>
</dbReference>
<dbReference type="CDD" id="cd14728">
    <property type="entry name" value="Ere-like"/>
    <property type="match status" value="1"/>
</dbReference>
<organism evidence="1 2">
    <name type="scientific">Kitasatospora cathayae</name>
    <dbReference type="NCBI Taxonomy" id="3004092"/>
    <lineage>
        <taxon>Bacteria</taxon>
        <taxon>Bacillati</taxon>
        <taxon>Actinomycetota</taxon>
        <taxon>Actinomycetes</taxon>
        <taxon>Kitasatosporales</taxon>
        <taxon>Streptomycetaceae</taxon>
        <taxon>Kitasatospora</taxon>
    </lineage>
</organism>
<dbReference type="Pfam" id="PF05139">
    <property type="entry name" value="Erythro_esteras"/>
    <property type="match status" value="1"/>
</dbReference>
<evidence type="ECO:0000313" key="1">
    <source>
        <dbReference type="EMBL" id="WBP90945.1"/>
    </source>
</evidence>
<protein>
    <submittedName>
        <fullName evidence="1">Erythromycin esterase family protein</fullName>
    </submittedName>
</protein>
<dbReference type="PANTHER" id="PTHR31299:SF0">
    <property type="entry name" value="ESTERASE, PUTATIVE (AFU_ORTHOLOGUE AFUA_1G05850)-RELATED"/>
    <property type="match status" value="1"/>
</dbReference>
<sequence>MSQDIGDFLTPSCELLALGEPTHQEPAFGRVRNRLFVQLVERGFRSIALETDRVAALAVDDYVRHGVGTLDAVLDEGFSHGFGAQPGNRELVAWMREFNRDREPAERLAFHGFDIQTENTTAPSPRRYLEHARDFLQLDLDIAGLTGEDERWEREEAILDAAMSPGATPEAERLRRIADDLVNQLYVRAPDLIDASSHAEWLRAGTHLQAGIGLLRYHAQSAVQGLGMSARISGLIRMRDALMAQNLLDIRAVEARRGPTLVFAHNRHLQRNPSAWSQDELDCGWNGAGHIAGSLLGERYVFVAGSLGCSEAMGLGAPAPGTYEALLQPGIEAWRLVAPLEPGVARTRTDTTPRQGYFPLDLETLDGAAALLHLADGAATAG</sequence>
<dbReference type="EMBL" id="CP115450">
    <property type="protein sequence ID" value="WBP90945.1"/>
    <property type="molecule type" value="Genomic_DNA"/>
</dbReference>
<dbReference type="InterPro" id="IPR007815">
    <property type="entry name" value="Emycin_Estase"/>
</dbReference>
<evidence type="ECO:0000313" key="2">
    <source>
        <dbReference type="Proteomes" id="UP001212821"/>
    </source>
</evidence>
<proteinExistence type="predicted"/>
<accession>A0ABY7QDU9</accession>
<reference evidence="2" key="1">
    <citation type="submission" date="2022-12" db="EMBL/GenBank/DDBJ databases">
        <authorList>
            <person name="Mo P."/>
        </authorList>
    </citation>
    <scope>NUCLEOTIDE SEQUENCE [LARGE SCALE GENOMIC DNA]</scope>
    <source>
        <strain evidence="2">HUAS 3-15</strain>
    </source>
</reference>
<keyword evidence="2" id="KW-1185">Reference proteome</keyword>
<dbReference type="RefSeq" id="WP_270150028.1">
    <property type="nucleotide sequence ID" value="NZ_CP115450.1"/>
</dbReference>
<dbReference type="PANTHER" id="PTHR31299">
    <property type="entry name" value="ESTERASE, PUTATIVE (AFU_ORTHOLOGUE AFUA_1G05850)-RELATED"/>
    <property type="match status" value="1"/>
</dbReference>
<name>A0ABY7QDU9_9ACTN</name>
<dbReference type="Gene3D" id="3.30.1870.10">
    <property type="entry name" value="EreA-like, domain 2"/>
    <property type="match status" value="1"/>
</dbReference>
<dbReference type="SUPFAM" id="SSF159501">
    <property type="entry name" value="EreA/ChaN-like"/>
    <property type="match status" value="1"/>
</dbReference>